<dbReference type="Proteomes" id="UP000321353">
    <property type="component" value="Chromosome"/>
</dbReference>
<dbReference type="InterPro" id="IPR006311">
    <property type="entry name" value="TAT_signal"/>
</dbReference>
<dbReference type="CDD" id="cd01844">
    <property type="entry name" value="SGNH_hydrolase_like_6"/>
    <property type="match status" value="1"/>
</dbReference>
<dbReference type="InterPro" id="IPR036514">
    <property type="entry name" value="SGNH_hydro_sf"/>
</dbReference>
<reference evidence="4 5" key="1">
    <citation type="submission" date="2019-02" db="EMBL/GenBank/DDBJ databases">
        <title>Planctomycetal bacteria perform biofilm scaping via a novel small molecule.</title>
        <authorList>
            <person name="Jeske O."/>
            <person name="Boedeker C."/>
            <person name="Wiegand S."/>
            <person name="Breitling P."/>
            <person name="Kallscheuer N."/>
            <person name="Jogler M."/>
            <person name="Rohde M."/>
            <person name="Petersen J."/>
            <person name="Medema M.H."/>
            <person name="Surup F."/>
            <person name="Jogler C."/>
        </authorList>
    </citation>
    <scope>NUCLEOTIDE SEQUENCE [LARGE SCALE GENOMIC DNA]</scope>
    <source>
        <strain evidence="4 5">Mal15</strain>
    </source>
</reference>
<feature type="domain" description="SGNH hydrolase-type esterase" evidence="2">
    <location>
        <begin position="193"/>
        <end position="370"/>
    </location>
</feature>
<feature type="signal peptide" evidence="1">
    <location>
        <begin position="1"/>
        <end position="29"/>
    </location>
</feature>
<dbReference type="Pfam" id="PF14607">
    <property type="entry name" value="GxDLY"/>
    <property type="match status" value="1"/>
</dbReference>
<organism evidence="4 5">
    <name type="scientific">Stieleria maiorica</name>
    <dbReference type="NCBI Taxonomy" id="2795974"/>
    <lineage>
        <taxon>Bacteria</taxon>
        <taxon>Pseudomonadati</taxon>
        <taxon>Planctomycetota</taxon>
        <taxon>Planctomycetia</taxon>
        <taxon>Pirellulales</taxon>
        <taxon>Pirellulaceae</taxon>
        <taxon>Stieleria</taxon>
    </lineage>
</organism>
<dbReference type="PROSITE" id="PS51318">
    <property type="entry name" value="TAT"/>
    <property type="match status" value="1"/>
</dbReference>
<dbReference type="SUPFAM" id="SSF52266">
    <property type="entry name" value="SGNH hydrolase"/>
    <property type="match status" value="1"/>
</dbReference>
<dbReference type="AlphaFoldDB" id="A0A5B9MGQ9"/>
<proteinExistence type="predicted"/>
<dbReference type="Gene3D" id="2.60.120.260">
    <property type="entry name" value="Galactose-binding domain-like"/>
    <property type="match status" value="1"/>
</dbReference>
<keyword evidence="5" id="KW-1185">Reference proteome</keyword>
<feature type="domain" description="SGNH hydrolase-type esterase N-terminal" evidence="3">
    <location>
        <begin position="42"/>
        <end position="185"/>
    </location>
</feature>
<evidence type="ECO:0000256" key="1">
    <source>
        <dbReference type="SAM" id="SignalP"/>
    </source>
</evidence>
<dbReference type="InterPro" id="IPR051532">
    <property type="entry name" value="Ester_Hydrolysis_Enzymes"/>
</dbReference>
<sequence precursor="true">MNQTFSRRNFLSVAAAGIATSAAPRLTLAADSSAAAESSQVHWHDVRDWGIEGRGFDDTEKYFDRLPARAKGVVRNAVWNLSRHSAGMMVRFRTDATEIQVDHAVTSSNLAMPHMPATGVSGLDLYAQDEQGNWKWVAVCKPNKQHMKTTLVQGLRPGMRNYSIYLPLYNGTESLQIGVDSSSQFEPIAPRTEKPIVFYGTSITHGACASRPGMPHPAILGRRLDRPVINLGFSGNGKLEKEVGQFLVELDPSVYVLDCLPNMVAAEITERTEPMVRQLRDAHPDVPIVLVEDRSYSGSWLLQSQETRNQTSREAFKAAYRRLLDAGTERLFYVDGESLLADNRDDTTDGSHPSDLGFFNQANAMEPALRQALGA</sequence>
<dbReference type="KEGG" id="smam:Mal15_27700"/>
<keyword evidence="1" id="KW-0732">Signal</keyword>
<evidence type="ECO:0000313" key="4">
    <source>
        <dbReference type="EMBL" id="QEF98715.1"/>
    </source>
</evidence>
<evidence type="ECO:0000259" key="2">
    <source>
        <dbReference type="Pfam" id="PF14606"/>
    </source>
</evidence>
<evidence type="ECO:0000259" key="3">
    <source>
        <dbReference type="Pfam" id="PF14607"/>
    </source>
</evidence>
<dbReference type="Pfam" id="PF14606">
    <property type="entry name" value="Lipase_GDSL_3"/>
    <property type="match status" value="1"/>
</dbReference>
<dbReference type="RefSeq" id="WP_147868215.1">
    <property type="nucleotide sequence ID" value="NZ_CP036264.1"/>
</dbReference>
<dbReference type="InterPro" id="IPR013830">
    <property type="entry name" value="SGNH_hydro"/>
</dbReference>
<name>A0A5B9MGQ9_9BACT</name>
<dbReference type="EMBL" id="CP036264">
    <property type="protein sequence ID" value="QEF98715.1"/>
    <property type="molecule type" value="Genomic_DNA"/>
</dbReference>
<feature type="chain" id="PRO_5022823187" description="SGNH hydrolase-type esterase domain-containing protein" evidence="1">
    <location>
        <begin position="30"/>
        <end position="375"/>
    </location>
</feature>
<dbReference type="PANTHER" id="PTHR30383:SF29">
    <property type="entry name" value="SGNH HYDROLASE-TYPE ESTERASE DOMAIN-CONTAINING PROTEIN"/>
    <property type="match status" value="1"/>
</dbReference>
<accession>A0A5B9MGQ9</accession>
<dbReference type="InterPro" id="IPR032740">
    <property type="entry name" value="GxDLY"/>
</dbReference>
<evidence type="ECO:0008006" key="6">
    <source>
        <dbReference type="Google" id="ProtNLM"/>
    </source>
</evidence>
<dbReference type="Gene3D" id="3.40.50.1110">
    <property type="entry name" value="SGNH hydrolase"/>
    <property type="match status" value="1"/>
</dbReference>
<dbReference type="GO" id="GO:0016788">
    <property type="term" value="F:hydrolase activity, acting on ester bonds"/>
    <property type="evidence" value="ECO:0007669"/>
    <property type="project" value="UniProtKB-ARBA"/>
</dbReference>
<protein>
    <recommendedName>
        <fullName evidence="6">SGNH hydrolase-type esterase domain-containing protein</fullName>
    </recommendedName>
</protein>
<dbReference type="PANTHER" id="PTHR30383">
    <property type="entry name" value="THIOESTERASE 1/PROTEASE 1/LYSOPHOSPHOLIPASE L1"/>
    <property type="match status" value="1"/>
</dbReference>
<gene>
    <name evidence="4" type="ORF">Mal15_27700</name>
</gene>
<evidence type="ECO:0000313" key="5">
    <source>
        <dbReference type="Proteomes" id="UP000321353"/>
    </source>
</evidence>